<dbReference type="SUPFAM" id="SSF50998">
    <property type="entry name" value="Quinoprotein alcohol dehydrogenase-like"/>
    <property type="match status" value="1"/>
</dbReference>
<dbReference type="PANTHER" id="PTHR44083:SF22">
    <property type="entry name" value="PROTEIN TPR3-LIKE"/>
    <property type="match status" value="1"/>
</dbReference>
<accession>A0AAV3QZJ3</accession>
<evidence type="ECO:0000256" key="1">
    <source>
        <dbReference type="ARBA" id="ARBA00022574"/>
    </source>
</evidence>
<dbReference type="PROSITE" id="PS50082">
    <property type="entry name" value="WD_REPEATS_2"/>
    <property type="match status" value="1"/>
</dbReference>
<keyword evidence="7" id="KW-1185">Reference proteome</keyword>
<gene>
    <name evidence="6" type="ORF">LIER_22857</name>
</gene>
<dbReference type="Proteomes" id="UP001454036">
    <property type="component" value="Unassembled WGS sequence"/>
</dbReference>
<dbReference type="Pfam" id="PF00400">
    <property type="entry name" value="WD40"/>
    <property type="match status" value="2"/>
</dbReference>
<proteinExistence type="predicted"/>
<feature type="region of interest" description="Disordered" evidence="4">
    <location>
        <begin position="1026"/>
        <end position="1045"/>
    </location>
</feature>
<organism evidence="6 7">
    <name type="scientific">Lithospermum erythrorhizon</name>
    <name type="common">Purple gromwell</name>
    <name type="synonym">Lithospermum officinale var. erythrorhizon</name>
    <dbReference type="NCBI Taxonomy" id="34254"/>
    <lineage>
        <taxon>Eukaryota</taxon>
        <taxon>Viridiplantae</taxon>
        <taxon>Streptophyta</taxon>
        <taxon>Embryophyta</taxon>
        <taxon>Tracheophyta</taxon>
        <taxon>Spermatophyta</taxon>
        <taxon>Magnoliopsida</taxon>
        <taxon>eudicotyledons</taxon>
        <taxon>Gunneridae</taxon>
        <taxon>Pentapetalae</taxon>
        <taxon>asterids</taxon>
        <taxon>lamiids</taxon>
        <taxon>Boraginales</taxon>
        <taxon>Boraginaceae</taxon>
        <taxon>Boraginoideae</taxon>
        <taxon>Lithospermeae</taxon>
        <taxon>Lithospermum</taxon>
    </lineage>
</organism>
<dbReference type="Pfam" id="PF21359">
    <property type="entry name" value="zf_topless"/>
    <property type="match status" value="1"/>
</dbReference>
<name>A0AAV3QZJ3_LITER</name>
<dbReference type="Gene3D" id="2.130.10.10">
    <property type="entry name" value="YVTN repeat-like/Quinoprotein amine dehydrogenase"/>
    <property type="match status" value="3"/>
</dbReference>
<dbReference type="PROSITE" id="PS50294">
    <property type="entry name" value="WD_REPEATS_REGION"/>
    <property type="match status" value="1"/>
</dbReference>
<feature type="compositionally biased region" description="Acidic residues" evidence="4">
    <location>
        <begin position="1036"/>
        <end position="1045"/>
    </location>
</feature>
<dbReference type="GO" id="GO:0006355">
    <property type="term" value="P:regulation of DNA-templated transcription"/>
    <property type="evidence" value="ECO:0007669"/>
    <property type="project" value="InterPro"/>
</dbReference>
<dbReference type="InterPro" id="IPR036322">
    <property type="entry name" value="WD40_repeat_dom_sf"/>
</dbReference>
<dbReference type="InterPro" id="IPR048419">
    <property type="entry name" value="Topless_Znf"/>
</dbReference>
<comment type="caution">
    <text evidence="6">The sequence shown here is derived from an EMBL/GenBank/DDBJ whole genome shotgun (WGS) entry which is preliminary data.</text>
</comment>
<dbReference type="InterPro" id="IPR015943">
    <property type="entry name" value="WD40/YVTN_repeat-like_dom_sf"/>
</dbReference>
<dbReference type="InterPro" id="IPR054080">
    <property type="entry name" value="TPR1-like_2nd"/>
</dbReference>
<reference evidence="6 7" key="1">
    <citation type="submission" date="2024-01" db="EMBL/GenBank/DDBJ databases">
        <title>The complete chloroplast genome sequence of Lithospermum erythrorhizon: insights into the phylogenetic relationship among Boraginaceae species and the maternal lineages of purple gromwells.</title>
        <authorList>
            <person name="Okada T."/>
            <person name="Watanabe K."/>
        </authorList>
    </citation>
    <scope>NUCLEOTIDE SEQUENCE [LARGE SCALE GENOMIC DNA]</scope>
</reference>
<dbReference type="InterPro" id="IPR006595">
    <property type="entry name" value="CTLH_C"/>
</dbReference>
<dbReference type="SUPFAM" id="SSF50978">
    <property type="entry name" value="WD40 repeat-like"/>
    <property type="match status" value="2"/>
</dbReference>
<dbReference type="EMBL" id="BAABME010006326">
    <property type="protein sequence ID" value="GAA0168048.1"/>
    <property type="molecule type" value="Genomic_DNA"/>
</dbReference>
<feature type="repeat" description="WD" evidence="3">
    <location>
        <begin position="845"/>
        <end position="877"/>
    </location>
</feature>
<dbReference type="InterPro" id="IPR027728">
    <property type="entry name" value="Topless_fam"/>
</dbReference>
<evidence type="ECO:0000256" key="2">
    <source>
        <dbReference type="ARBA" id="ARBA00022737"/>
    </source>
</evidence>
<evidence type="ECO:0000256" key="3">
    <source>
        <dbReference type="PROSITE-ProRule" id="PRU00221"/>
    </source>
</evidence>
<dbReference type="InterPro" id="IPR006594">
    <property type="entry name" value="LisH"/>
</dbReference>
<keyword evidence="1 3" id="KW-0853">WD repeat</keyword>
<dbReference type="PANTHER" id="PTHR44083">
    <property type="entry name" value="TOPLESS-RELATED PROTEIN 1-RELATED"/>
    <property type="match status" value="1"/>
</dbReference>
<protein>
    <recommendedName>
        <fullName evidence="5">CTLH domain-containing protein</fullName>
    </recommendedName>
</protein>
<feature type="domain" description="CTLH" evidence="5">
    <location>
        <begin position="38"/>
        <end position="95"/>
    </location>
</feature>
<evidence type="ECO:0000259" key="5">
    <source>
        <dbReference type="PROSITE" id="PS50897"/>
    </source>
</evidence>
<dbReference type="InterPro" id="IPR001680">
    <property type="entry name" value="WD40_rpt"/>
</dbReference>
<keyword evidence="2" id="KW-0677">Repeat</keyword>
<sequence>METTTRLHSELLFLILQLCKEENLEKTTHMLEQETACFFDMDYFEELLLAGNYDKAEEYLLGFISVELNRFSKKIYFEIRKQKFLEALDEHNHVKALDILLKDLKVFESSNNEVIREMTELLVLDDFRTHPELARYKDTMSGRKDMIGEVKVVIRATPQFQGKLQFPQFEQARLRRLINQSLNWQHTHCANPRLQPQMMTLFLDHRCPETDYSNELLNHADSLILSEGVLPFGENSTSSSSVTEPKLSDESLSVVSNIQGAKSEGVEIPGHTTEQIESSETSSSQSLKPVFDSDFPKNIEHVLDMAFPPTSMDFHPVHETLLLVGNTIGDIELWDVCASKRLIWINFSDWKFKTTSLSFWEDLEKDLNVSVNRILWSPDGALFGVAYSKNIMQLYSLNSSHHADKQVEIDAHAGNVFDLAFSKRYDKLLIITCGEDKYIQVLGWDTITGVKQFTFEGHSAPVFSLCPHVKESIHFLISTSTNGEIKSWFYDAMEPGVSFDAPGCCCVRMAYCGDGKRLFSCGTNTNGESSLVEWDDDEGVILRTYRGLSQYSSTIVQFGVIKNKYLVAGDGTLVKVWNIDNAESFSVLDVGDSDSTPSICVNKKGTLMAVSAKLNRIKILADEDGSEVLQSFTFPLADSSGSFTETLNKEKDVNLEDNTRAQAPIMMNDTKLKSQSNSKIVEVSRCRTLSLPSEFKSFMICRLVYTRAGDGILALLANGIHSLWRWPKTCPTTPGEATTEHAPQLWQPNGRLMMNDVRISSIPSSLYSPCFALSKNDSYLLSASGGTVNLFNVVASKKMKSFMELPPVATCIAIYPPDNNILAIGMADTTIFIYNVRGGKILGMLIGHSGEISSLAFSDAPVMLISAGMDDQIILWDPTNWVKKKSTTFQIPSGLPKSETCLEFHKDQHCFLAVNDSQLAIYETATLQLSNKWMMGNFCARISHATFSCDSVMIYVALKDGIILILSTEDMTPRFEIDPSTYLPPDFVGHIYPTVIAAHPRKPYHIAVGLTDGGVIIVEPHDPAGNWSSPSLVGELESEQTEEMD</sequence>
<dbReference type="AlphaFoldDB" id="A0AAV3QZJ3"/>
<evidence type="ECO:0000313" key="6">
    <source>
        <dbReference type="EMBL" id="GAA0168048.1"/>
    </source>
</evidence>
<dbReference type="PROSITE" id="PS50896">
    <property type="entry name" value="LISH"/>
    <property type="match status" value="1"/>
</dbReference>
<dbReference type="SMART" id="SM00320">
    <property type="entry name" value="WD40"/>
    <property type="match status" value="9"/>
</dbReference>
<evidence type="ECO:0000256" key="4">
    <source>
        <dbReference type="SAM" id="MobiDB-lite"/>
    </source>
</evidence>
<evidence type="ECO:0000313" key="7">
    <source>
        <dbReference type="Proteomes" id="UP001454036"/>
    </source>
</evidence>
<dbReference type="Pfam" id="PF21889">
    <property type="entry name" value="TPR1-like_2nd"/>
    <property type="match status" value="1"/>
</dbReference>
<dbReference type="InterPro" id="IPR011047">
    <property type="entry name" value="Quinoprotein_ADH-like_sf"/>
</dbReference>
<dbReference type="SMART" id="SM00668">
    <property type="entry name" value="CTLH"/>
    <property type="match status" value="1"/>
</dbReference>
<dbReference type="PROSITE" id="PS50897">
    <property type="entry name" value="CTLH"/>
    <property type="match status" value="1"/>
</dbReference>